<proteinExistence type="predicted"/>
<evidence type="ECO:0000313" key="7">
    <source>
        <dbReference type="Proteomes" id="UP001642484"/>
    </source>
</evidence>
<dbReference type="PANTHER" id="PTHR24166">
    <property type="entry name" value="ROLLING PEBBLES, ISOFORM B"/>
    <property type="match status" value="1"/>
</dbReference>
<dbReference type="InterPro" id="IPR050889">
    <property type="entry name" value="Dendritic_Spine_Reg/Scaffold"/>
</dbReference>
<dbReference type="PROSITE" id="PS50088">
    <property type="entry name" value="ANK_REPEAT"/>
    <property type="match status" value="2"/>
</dbReference>
<dbReference type="PROSITE" id="PS50297">
    <property type="entry name" value="ANK_REP_REGION"/>
    <property type="match status" value="1"/>
</dbReference>
<feature type="repeat" description="ANK" evidence="3">
    <location>
        <begin position="501"/>
        <end position="533"/>
    </location>
</feature>
<feature type="repeat" description="ANK" evidence="3">
    <location>
        <begin position="534"/>
        <end position="567"/>
    </location>
</feature>
<dbReference type="Proteomes" id="UP001642484">
    <property type="component" value="Unassembled WGS sequence"/>
</dbReference>
<dbReference type="InterPro" id="IPR011993">
    <property type="entry name" value="PH-like_dom_sf"/>
</dbReference>
<dbReference type="Gene3D" id="2.30.29.30">
    <property type="entry name" value="Pleckstrin-homology domain (PH domain)/Phosphotyrosine-binding domain (PTB)"/>
    <property type="match status" value="1"/>
</dbReference>
<gene>
    <name evidence="6" type="ORF">CCMP2556_LOCUS39200</name>
</gene>
<sequence length="935" mass="103728">MPYVAHADLTLPQVKVIEDHEDLGAHARPSILVRNEPPIIDSESEEEYSELPEQKALLSKVEDAAPVLSTCQTSALSGPLPAAVEEVAPSPRSRLLDALRAGKEEEHRLRNAYEAEVVRGADLRAALEIQEKHHAAIVQWRAEHQIAEQGLADMMRQHDRCSMRLEDEMSLAWRMLDGQEKETEFCSRQARADDKESYRLRMGGPVANSELEESLRAADKEASELSQDIQRREEAIAHLSQDLRNVLEYMIKVNIRAAGGFGNHLTEEDFLPNGVRAHLGLGSYGEEHLDHLFRRYKMQMANDALSSPAESLQSQVAEALDAPVQQSEEPLMVAECQDEDDQNTTASWLGEESDERYRAPLQASLAPLPVSDMKIVMEGATGSLEEEGKLLQGALSSELNRFTRVITRDAESISHKGPAWDLLIAVTQGNIEAVRALLPMQARSRTKCNPIWQQALEKLGWTHFHLAAVNGDSNLIECLKEDMVDRLQHHRVALGTATSGTGLTPLGVACLAGHVEAAQRLLEGMAPVDVRDARGNTALHWAQMGGIEKEMMPLLLAAKADPQVCNRNGHRAQVKMLMQVAPSLQETNESGGVHLIRALALEPEVNLSFLSYTLSMLKTPVRDGLGFSKNSYAKRQAQLSADEEASGAWSAHVTNYTHAGLCSTLETSGVYSDPANWIRSRQALVLSCERVLLFNASSWSLEQVLALSELAELVLSSHCSTVVILRMHRMSDIVLDVPTSARTRLIEELQFATNAVNERWGGSDFSGGLRVHQEGEPITELFDQNRKKVGLLAWLEANVFLFLPYVPTAALLAGDSFFFGQLDLRQHFRGNEWGWRSYYFALKSGPVRKLLWCKRPTDELCAGVVHVRDITAVQPLDTPGGEICLIVEYRVNDRDDLLTLRAASLKSREDWIISIKTMQMSQISQMPLSSETSGL</sequence>
<dbReference type="Pfam" id="PF12796">
    <property type="entry name" value="Ank_2"/>
    <property type="match status" value="1"/>
</dbReference>
<evidence type="ECO:0000256" key="2">
    <source>
        <dbReference type="ARBA" id="ARBA00023043"/>
    </source>
</evidence>
<feature type="coiled-coil region" evidence="4">
    <location>
        <begin position="208"/>
        <end position="242"/>
    </location>
</feature>
<comment type="caution">
    <text evidence="6">The sequence shown here is derived from an EMBL/GenBank/DDBJ whole genome shotgun (WGS) entry which is preliminary data.</text>
</comment>
<dbReference type="PROSITE" id="PS50003">
    <property type="entry name" value="PH_DOMAIN"/>
    <property type="match status" value="1"/>
</dbReference>
<dbReference type="SUPFAM" id="SSF48403">
    <property type="entry name" value="Ankyrin repeat"/>
    <property type="match status" value="1"/>
</dbReference>
<evidence type="ECO:0000256" key="4">
    <source>
        <dbReference type="SAM" id="Coils"/>
    </source>
</evidence>
<dbReference type="SMART" id="SM00233">
    <property type="entry name" value="PH"/>
    <property type="match status" value="1"/>
</dbReference>
<accession>A0ABP0PUF7</accession>
<organism evidence="6 7">
    <name type="scientific">Durusdinium trenchii</name>
    <dbReference type="NCBI Taxonomy" id="1381693"/>
    <lineage>
        <taxon>Eukaryota</taxon>
        <taxon>Sar</taxon>
        <taxon>Alveolata</taxon>
        <taxon>Dinophyceae</taxon>
        <taxon>Suessiales</taxon>
        <taxon>Symbiodiniaceae</taxon>
        <taxon>Durusdinium</taxon>
    </lineage>
</organism>
<protein>
    <recommendedName>
        <fullName evidence="5">PH domain-containing protein</fullName>
    </recommendedName>
</protein>
<keyword evidence="2 3" id="KW-0040">ANK repeat</keyword>
<dbReference type="Gene3D" id="1.25.40.20">
    <property type="entry name" value="Ankyrin repeat-containing domain"/>
    <property type="match status" value="1"/>
</dbReference>
<name>A0ABP0PUF7_9DINO</name>
<dbReference type="InterPro" id="IPR036770">
    <property type="entry name" value="Ankyrin_rpt-contain_sf"/>
</dbReference>
<feature type="domain" description="PH" evidence="5">
    <location>
        <begin position="815"/>
        <end position="920"/>
    </location>
</feature>
<dbReference type="EMBL" id="CAXAMN010023684">
    <property type="protein sequence ID" value="CAK9079665.1"/>
    <property type="molecule type" value="Genomic_DNA"/>
</dbReference>
<dbReference type="InterPro" id="IPR001849">
    <property type="entry name" value="PH_domain"/>
</dbReference>
<evidence type="ECO:0000256" key="3">
    <source>
        <dbReference type="PROSITE-ProRule" id="PRU00023"/>
    </source>
</evidence>
<keyword evidence="7" id="KW-1185">Reference proteome</keyword>
<dbReference type="CDD" id="cd00821">
    <property type="entry name" value="PH"/>
    <property type="match status" value="1"/>
</dbReference>
<evidence type="ECO:0000313" key="6">
    <source>
        <dbReference type="EMBL" id="CAK9079665.1"/>
    </source>
</evidence>
<reference evidence="6 7" key="1">
    <citation type="submission" date="2024-02" db="EMBL/GenBank/DDBJ databases">
        <authorList>
            <person name="Chen Y."/>
            <person name="Shah S."/>
            <person name="Dougan E. K."/>
            <person name="Thang M."/>
            <person name="Chan C."/>
        </authorList>
    </citation>
    <scope>NUCLEOTIDE SEQUENCE [LARGE SCALE GENOMIC DNA]</scope>
</reference>
<evidence type="ECO:0000259" key="5">
    <source>
        <dbReference type="PROSITE" id="PS50003"/>
    </source>
</evidence>
<dbReference type="PANTHER" id="PTHR24166:SF48">
    <property type="entry name" value="PROTEIN VAPYRIN"/>
    <property type="match status" value="1"/>
</dbReference>
<dbReference type="SUPFAM" id="SSF50729">
    <property type="entry name" value="PH domain-like"/>
    <property type="match status" value="1"/>
</dbReference>
<dbReference type="Pfam" id="PF00169">
    <property type="entry name" value="PH"/>
    <property type="match status" value="1"/>
</dbReference>
<keyword evidence="4" id="KW-0175">Coiled coil</keyword>
<evidence type="ECO:0000256" key="1">
    <source>
        <dbReference type="ARBA" id="ARBA00022737"/>
    </source>
</evidence>
<dbReference type="SMART" id="SM00248">
    <property type="entry name" value="ANK"/>
    <property type="match status" value="3"/>
</dbReference>
<dbReference type="InterPro" id="IPR002110">
    <property type="entry name" value="Ankyrin_rpt"/>
</dbReference>
<keyword evidence="1" id="KW-0677">Repeat</keyword>